<proteinExistence type="predicted"/>
<dbReference type="EMBL" id="BMTU01000022">
    <property type="protein sequence ID" value="GGR09280.1"/>
    <property type="molecule type" value="Genomic_DNA"/>
</dbReference>
<evidence type="ECO:0000259" key="2">
    <source>
        <dbReference type="Pfam" id="PF01609"/>
    </source>
</evidence>
<organism evidence="3 4">
    <name type="scientific">Streptomyces pilosus</name>
    <dbReference type="NCBI Taxonomy" id="28893"/>
    <lineage>
        <taxon>Bacteria</taxon>
        <taxon>Bacillati</taxon>
        <taxon>Actinomycetota</taxon>
        <taxon>Actinomycetes</taxon>
        <taxon>Kitasatosporales</taxon>
        <taxon>Streptomycetaceae</taxon>
        <taxon>Streptomyces</taxon>
    </lineage>
</organism>
<dbReference type="Proteomes" id="UP000656732">
    <property type="component" value="Unassembled WGS sequence"/>
</dbReference>
<comment type="caution">
    <text evidence="3">The sequence shown here is derived from an EMBL/GenBank/DDBJ whole genome shotgun (WGS) entry which is preliminary data.</text>
</comment>
<evidence type="ECO:0000256" key="1">
    <source>
        <dbReference type="SAM" id="MobiDB-lite"/>
    </source>
</evidence>
<feature type="region of interest" description="Disordered" evidence="1">
    <location>
        <begin position="63"/>
        <end position="91"/>
    </location>
</feature>
<accession>A0A918F7R7</accession>
<dbReference type="InterPro" id="IPR002559">
    <property type="entry name" value="Transposase_11"/>
</dbReference>
<protein>
    <recommendedName>
        <fullName evidence="2">Transposase IS4-like domain-containing protein</fullName>
    </recommendedName>
</protein>
<name>A0A918F7R7_9ACTN</name>
<reference evidence="3" key="1">
    <citation type="journal article" date="2014" name="Int. J. Syst. Evol. Microbiol.">
        <title>Complete genome sequence of Corynebacterium casei LMG S-19264T (=DSM 44701T), isolated from a smear-ripened cheese.</title>
        <authorList>
            <consortium name="US DOE Joint Genome Institute (JGI-PGF)"/>
            <person name="Walter F."/>
            <person name="Albersmeier A."/>
            <person name="Kalinowski J."/>
            <person name="Ruckert C."/>
        </authorList>
    </citation>
    <scope>NUCLEOTIDE SEQUENCE</scope>
    <source>
        <strain evidence="3">JCM 4403</strain>
    </source>
</reference>
<feature type="domain" description="Transposase IS4-like" evidence="2">
    <location>
        <begin position="2"/>
        <end position="65"/>
    </location>
</feature>
<dbReference type="Pfam" id="PF01609">
    <property type="entry name" value="DDE_Tnp_1"/>
    <property type="match status" value="1"/>
</dbReference>
<dbReference type="AlphaFoldDB" id="A0A918F7R7"/>
<sequence>MIDAQAVRTVDTVPAATRGFDAVKKVKGRQRFIVADTLGLLPAIHVVAASIQDRDGAKRPLLWIRSDHPGSGRSGPTRASPAAWSSGQPRS</sequence>
<evidence type="ECO:0000313" key="4">
    <source>
        <dbReference type="Proteomes" id="UP000656732"/>
    </source>
</evidence>
<keyword evidence="4" id="KW-1185">Reference proteome</keyword>
<dbReference type="GO" id="GO:0006313">
    <property type="term" value="P:DNA transposition"/>
    <property type="evidence" value="ECO:0007669"/>
    <property type="project" value="InterPro"/>
</dbReference>
<reference evidence="3" key="2">
    <citation type="submission" date="2020-09" db="EMBL/GenBank/DDBJ databases">
        <authorList>
            <person name="Sun Q."/>
            <person name="Ohkuma M."/>
        </authorList>
    </citation>
    <scope>NUCLEOTIDE SEQUENCE</scope>
    <source>
        <strain evidence="3">JCM 4403</strain>
    </source>
</reference>
<dbReference type="GO" id="GO:0003677">
    <property type="term" value="F:DNA binding"/>
    <property type="evidence" value="ECO:0007669"/>
    <property type="project" value="InterPro"/>
</dbReference>
<dbReference type="GO" id="GO:0004803">
    <property type="term" value="F:transposase activity"/>
    <property type="evidence" value="ECO:0007669"/>
    <property type="project" value="InterPro"/>
</dbReference>
<evidence type="ECO:0000313" key="3">
    <source>
        <dbReference type="EMBL" id="GGR09280.1"/>
    </source>
</evidence>
<gene>
    <name evidence="3" type="ORF">GCM10010280_66400</name>
</gene>